<dbReference type="SUPFAM" id="SSF56112">
    <property type="entry name" value="Protein kinase-like (PK-like)"/>
    <property type="match status" value="1"/>
</dbReference>
<dbReference type="GO" id="GO:0005829">
    <property type="term" value="C:cytosol"/>
    <property type="evidence" value="ECO:0007669"/>
    <property type="project" value="TreeGrafter"/>
</dbReference>
<sequence>LNKKYNDYTLCFNLFHRFLFTPPPPCLSLSLLLCLSLSLCLSLFLCLSLSQVVKLKQIEHTLNEKRILTAVSFPFLVQVEYSFKDNTNLYMVMEYVPGGEMFSHLRRIGRFRYVYTAELSSLKSHSTLTERLHLL</sequence>
<protein>
    <recommendedName>
        <fullName evidence="7">Protein kinase domain-containing protein</fullName>
    </recommendedName>
</protein>
<evidence type="ECO:0000256" key="2">
    <source>
        <dbReference type="ARBA" id="ARBA00022679"/>
    </source>
</evidence>
<dbReference type="PANTHER" id="PTHR24353">
    <property type="entry name" value="CYCLIC NUCLEOTIDE-DEPENDENT PROTEIN KINASE"/>
    <property type="match status" value="1"/>
</dbReference>
<reference evidence="9" key="1">
    <citation type="submission" date="2018-06" db="EMBL/GenBank/DDBJ databases">
        <title>Genome assembly of Danube salmon.</title>
        <authorList>
            <person name="Macqueen D.J."/>
            <person name="Gundappa M.K."/>
        </authorList>
    </citation>
    <scope>NUCLEOTIDE SEQUENCE [LARGE SCALE GENOMIC DNA]</scope>
</reference>
<dbReference type="InterPro" id="IPR000719">
    <property type="entry name" value="Prot_kinase_dom"/>
</dbReference>
<reference evidence="8" key="2">
    <citation type="submission" date="2025-08" db="UniProtKB">
        <authorList>
            <consortium name="Ensembl"/>
        </authorList>
    </citation>
    <scope>IDENTIFICATION</scope>
</reference>
<evidence type="ECO:0000256" key="6">
    <source>
        <dbReference type="SAM" id="Phobius"/>
    </source>
</evidence>
<evidence type="ECO:0000259" key="7">
    <source>
        <dbReference type="Pfam" id="PF00069"/>
    </source>
</evidence>
<dbReference type="Pfam" id="PF00069">
    <property type="entry name" value="Pkinase"/>
    <property type="match status" value="1"/>
</dbReference>
<keyword evidence="6" id="KW-0472">Membrane</keyword>
<evidence type="ECO:0000256" key="3">
    <source>
        <dbReference type="ARBA" id="ARBA00022741"/>
    </source>
</evidence>
<name>A0A4W5L188_9TELE</name>
<dbReference type="STRING" id="62062.ENSHHUP00000016920"/>
<keyword evidence="4" id="KW-0418">Kinase</keyword>
<keyword evidence="5" id="KW-0067">ATP-binding</keyword>
<keyword evidence="9" id="KW-1185">Reference proteome</keyword>
<feature type="transmembrane region" description="Helical" evidence="6">
    <location>
        <begin position="27"/>
        <end position="47"/>
    </location>
</feature>
<dbReference type="GO" id="GO:0005524">
    <property type="term" value="F:ATP binding"/>
    <property type="evidence" value="ECO:0007669"/>
    <property type="project" value="UniProtKB-KW"/>
</dbReference>
<dbReference type="GO" id="GO:0004691">
    <property type="term" value="F:cAMP-dependent protein kinase activity"/>
    <property type="evidence" value="ECO:0007669"/>
    <property type="project" value="TreeGrafter"/>
</dbReference>
<organism evidence="8 9">
    <name type="scientific">Hucho hucho</name>
    <name type="common">huchen</name>
    <dbReference type="NCBI Taxonomy" id="62062"/>
    <lineage>
        <taxon>Eukaryota</taxon>
        <taxon>Metazoa</taxon>
        <taxon>Chordata</taxon>
        <taxon>Craniata</taxon>
        <taxon>Vertebrata</taxon>
        <taxon>Euteleostomi</taxon>
        <taxon>Actinopterygii</taxon>
        <taxon>Neopterygii</taxon>
        <taxon>Teleostei</taxon>
        <taxon>Protacanthopterygii</taxon>
        <taxon>Salmoniformes</taxon>
        <taxon>Salmonidae</taxon>
        <taxon>Salmoninae</taxon>
        <taxon>Hucho</taxon>
    </lineage>
</organism>
<evidence type="ECO:0000256" key="5">
    <source>
        <dbReference type="ARBA" id="ARBA00022840"/>
    </source>
</evidence>
<keyword evidence="3" id="KW-0547">Nucleotide-binding</keyword>
<dbReference type="GeneTree" id="ENSGT00940000163111"/>
<proteinExistence type="predicted"/>
<evidence type="ECO:0000256" key="4">
    <source>
        <dbReference type="ARBA" id="ARBA00022777"/>
    </source>
</evidence>
<dbReference type="InterPro" id="IPR011009">
    <property type="entry name" value="Kinase-like_dom_sf"/>
</dbReference>
<dbReference type="Ensembl" id="ENSHHUT00000017539.1">
    <property type="protein sequence ID" value="ENSHHUP00000016920.1"/>
    <property type="gene ID" value="ENSHHUG00000010558.1"/>
</dbReference>
<dbReference type="GO" id="GO:0034237">
    <property type="term" value="F:protein kinase A regulatory subunit binding"/>
    <property type="evidence" value="ECO:0007669"/>
    <property type="project" value="TreeGrafter"/>
</dbReference>
<dbReference type="GO" id="GO:0005952">
    <property type="term" value="C:cAMP-dependent protein kinase complex"/>
    <property type="evidence" value="ECO:0007669"/>
    <property type="project" value="TreeGrafter"/>
</dbReference>
<evidence type="ECO:0000313" key="9">
    <source>
        <dbReference type="Proteomes" id="UP000314982"/>
    </source>
</evidence>
<keyword evidence="6" id="KW-0812">Transmembrane</keyword>
<reference evidence="8" key="3">
    <citation type="submission" date="2025-09" db="UniProtKB">
        <authorList>
            <consortium name="Ensembl"/>
        </authorList>
    </citation>
    <scope>IDENTIFICATION</scope>
</reference>
<dbReference type="PANTHER" id="PTHR24353:SF82">
    <property type="entry name" value="CAMP-DEPENDENT PROTEIN KINASE CATALYTIC SUBUNIT ALPHA"/>
    <property type="match status" value="1"/>
</dbReference>
<keyword evidence="2" id="KW-0808">Transferase</keyword>
<keyword evidence="6" id="KW-1133">Transmembrane helix</keyword>
<evidence type="ECO:0000256" key="1">
    <source>
        <dbReference type="ARBA" id="ARBA00022527"/>
    </source>
</evidence>
<dbReference type="AlphaFoldDB" id="A0A4W5L188"/>
<evidence type="ECO:0000313" key="8">
    <source>
        <dbReference type="Ensembl" id="ENSHHUP00000016920.1"/>
    </source>
</evidence>
<feature type="domain" description="Protein kinase" evidence="7">
    <location>
        <begin position="51"/>
        <end position="111"/>
    </location>
</feature>
<keyword evidence="1" id="KW-0723">Serine/threonine-protein kinase</keyword>
<accession>A0A4W5L188</accession>
<dbReference type="GO" id="GO:0005634">
    <property type="term" value="C:nucleus"/>
    <property type="evidence" value="ECO:0007669"/>
    <property type="project" value="TreeGrafter"/>
</dbReference>
<dbReference type="Gene3D" id="3.30.200.20">
    <property type="entry name" value="Phosphorylase Kinase, domain 1"/>
    <property type="match status" value="1"/>
</dbReference>
<dbReference type="Proteomes" id="UP000314982">
    <property type="component" value="Unassembled WGS sequence"/>
</dbReference>